<dbReference type="Gene3D" id="3.60.21.10">
    <property type="match status" value="1"/>
</dbReference>
<comment type="caution">
    <text evidence="1">The sequence shown here is derived from an EMBL/GenBank/DDBJ whole genome shotgun (WGS) entry which is preliminary data.</text>
</comment>
<dbReference type="Proteomes" id="UP000093523">
    <property type="component" value="Unassembled WGS sequence"/>
</dbReference>
<organism evidence="1 2">
    <name type="scientific">Aliivibrio logei</name>
    <name type="common">Vibrio logei</name>
    <dbReference type="NCBI Taxonomy" id="688"/>
    <lineage>
        <taxon>Bacteria</taxon>
        <taxon>Pseudomonadati</taxon>
        <taxon>Pseudomonadota</taxon>
        <taxon>Gammaproteobacteria</taxon>
        <taxon>Vibrionales</taxon>
        <taxon>Vibrionaceae</taxon>
        <taxon>Aliivibrio</taxon>
    </lineage>
</organism>
<dbReference type="InterPro" id="IPR029052">
    <property type="entry name" value="Metallo-depent_PP-like"/>
</dbReference>
<accession>A0A1B9P0J0</accession>
<sequence>MTAGRICPLNYRINLKDIKESTSTSCETIYIIGGLYGNWAALNTILQRKRQEEAENNSTITLLFNGDFNWLNSTRETFKSINQEVFKHLALKGNVECEIATPTQGAGCGCAYPDSILDQTVTHSNNIIKKLQKIAAYNQEIIAKLAELPSFLNVSVGELKITALHGDPDSIAGWGLGIDAMPPIGQNNKCISSWFTQTEADVFACSHTCLPFIQDFDDRLVVNNGSAGMPNFKKNLSGIITRISTYKTNLPTLYGTKLKDCYIDAIAIDWNSEWDDWFIHHWPSGSPASSSYYSRFIDGPDFTIAQAIRLNTTKKI</sequence>
<protein>
    <submittedName>
        <fullName evidence="1">Uncharacterized protein</fullName>
    </submittedName>
</protein>
<gene>
    <name evidence="1" type="ORF">A6E04_08440</name>
</gene>
<evidence type="ECO:0000313" key="1">
    <source>
        <dbReference type="EMBL" id="OCH21879.1"/>
    </source>
</evidence>
<dbReference type="SUPFAM" id="SSF56300">
    <property type="entry name" value="Metallo-dependent phosphatases"/>
    <property type="match status" value="1"/>
</dbReference>
<dbReference type="STRING" id="688.A6E04_08440"/>
<reference evidence="1 2" key="1">
    <citation type="submission" date="2016-06" db="EMBL/GenBank/DDBJ databases">
        <authorList>
            <person name="Kjaerup R.B."/>
            <person name="Dalgaard T.S."/>
            <person name="Juul-Madsen H.R."/>
        </authorList>
    </citation>
    <scope>NUCLEOTIDE SEQUENCE [LARGE SCALE GENOMIC DNA]</scope>
    <source>
        <strain evidence="1 2">1S159</strain>
    </source>
</reference>
<dbReference type="EMBL" id="MAJU01000008">
    <property type="protein sequence ID" value="OCH21879.1"/>
    <property type="molecule type" value="Genomic_DNA"/>
</dbReference>
<name>A0A1B9P0J0_ALILO</name>
<dbReference type="RefSeq" id="WP_065610488.1">
    <property type="nucleotide sequence ID" value="NZ_CAWMPN010000008.1"/>
</dbReference>
<proteinExistence type="predicted"/>
<dbReference type="OrthoDB" id="6953533at2"/>
<evidence type="ECO:0000313" key="2">
    <source>
        <dbReference type="Proteomes" id="UP000093523"/>
    </source>
</evidence>
<dbReference type="AlphaFoldDB" id="A0A1B9P0J0"/>